<keyword evidence="6" id="KW-0812">Transmembrane</keyword>
<protein>
    <submittedName>
        <fullName evidence="7">DUF86 domain-containing protein</fullName>
    </submittedName>
</protein>
<keyword evidence="1" id="KW-0597">Phosphoprotein</keyword>
<keyword evidence="4" id="KW-0378">Hydrolase</keyword>
<dbReference type="GO" id="GO:0004540">
    <property type="term" value="F:RNA nuclease activity"/>
    <property type="evidence" value="ECO:0007669"/>
    <property type="project" value="InterPro"/>
</dbReference>
<keyword evidence="6" id="KW-1133">Transmembrane helix</keyword>
<evidence type="ECO:0000256" key="3">
    <source>
        <dbReference type="ARBA" id="ARBA00022722"/>
    </source>
</evidence>
<feature type="transmembrane region" description="Helical" evidence="6">
    <location>
        <begin position="155"/>
        <end position="173"/>
    </location>
</feature>
<name>A0A8E7AXV4_9EURY</name>
<evidence type="ECO:0000256" key="2">
    <source>
        <dbReference type="ARBA" id="ARBA00022649"/>
    </source>
</evidence>
<proteinExistence type="inferred from homology"/>
<evidence type="ECO:0000256" key="6">
    <source>
        <dbReference type="SAM" id="Phobius"/>
    </source>
</evidence>
<dbReference type="GeneID" id="65098708"/>
<evidence type="ECO:0000313" key="8">
    <source>
        <dbReference type="Proteomes" id="UP000680656"/>
    </source>
</evidence>
<sequence>MHMGTCLFRSTACQTILSDIRQYLEDADRIFKRRERFDQDRRDFYARAMVQFALSNRIIDLAREVSLIRGYISDDEQVKNKVYFKRLNDHGVISWDMRQEMITLVNFRNQVSHHFYEINRDEIEKIYLARPVILEFITIMEKELAITTQEKTRTAVIAGVALVVLIVLLCWYFS</sequence>
<dbReference type="RefSeq" id="WP_214419583.1">
    <property type="nucleotide sequence ID" value="NZ_CP075546.1"/>
</dbReference>
<keyword evidence="2" id="KW-1277">Toxin-antitoxin system</keyword>
<dbReference type="AlphaFoldDB" id="A0A8E7AXV4"/>
<keyword evidence="6" id="KW-0472">Membrane</keyword>
<dbReference type="EMBL" id="CP075546">
    <property type="protein sequence ID" value="QVV88780.1"/>
    <property type="molecule type" value="Genomic_DNA"/>
</dbReference>
<dbReference type="InterPro" id="IPR037038">
    <property type="entry name" value="HepT-like_sf"/>
</dbReference>
<evidence type="ECO:0000313" key="7">
    <source>
        <dbReference type="EMBL" id="QVV88780.1"/>
    </source>
</evidence>
<evidence type="ECO:0000256" key="4">
    <source>
        <dbReference type="ARBA" id="ARBA00022801"/>
    </source>
</evidence>
<dbReference type="Pfam" id="PF01934">
    <property type="entry name" value="HepT-like"/>
    <property type="match status" value="1"/>
</dbReference>
<dbReference type="Gene3D" id="1.20.120.580">
    <property type="entry name" value="bsu32300-like"/>
    <property type="match status" value="1"/>
</dbReference>
<keyword evidence="3" id="KW-0540">Nuclease</keyword>
<accession>A0A8E7AXV4</accession>
<dbReference type="GO" id="GO:0110001">
    <property type="term" value="C:toxin-antitoxin complex"/>
    <property type="evidence" value="ECO:0007669"/>
    <property type="project" value="InterPro"/>
</dbReference>
<dbReference type="Proteomes" id="UP000680656">
    <property type="component" value="Chromosome"/>
</dbReference>
<keyword evidence="8" id="KW-1185">Reference proteome</keyword>
<reference evidence="7 8" key="1">
    <citation type="submission" date="2021-05" db="EMBL/GenBank/DDBJ databases">
        <title>A novel Methanospirillum isolate from a pyrite-forming mixed culture.</title>
        <authorList>
            <person name="Bunk B."/>
            <person name="Sproer C."/>
            <person name="Spring S."/>
            <person name="Pester M."/>
        </authorList>
    </citation>
    <scope>NUCLEOTIDE SEQUENCE [LARGE SCALE GENOMIC DNA]</scope>
    <source>
        <strain evidence="7 8">J.3.6.1-F.2.7.3</strain>
    </source>
</reference>
<evidence type="ECO:0000256" key="1">
    <source>
        <dbReference type="ARBA" id="ARBA00022553"/>
    </source>
</evidence>
<comment type="similarity">
    <text evidence="5">Belongs to the HepT RNase toxin family.</text>
</comment>
<dbReference type="GO" id="GO:0016787">
    <property type="term" value="F:hydrolase activity"/>
    <property type="evidence" value="ECO:0007669"/>
    <property type="project" value="UniProtKB-KW"/>
</dbReference>
<gene>
    <name evidence="7" type="ORF">KHC33_15950</name>
</gene>
<organism evidence="7 8">
    <name type="scientific">Methanospirillum purgamenti</name>
    <dbReference type="NCBI Taxonomy" id="2834276"/>
    <lineage>
        <taxon>Archaea</taxon>
        <taxon>Methanobacteriati</taxon>
        <taxon>Methanobacteriota</taxon>
        <taxon>Stenosarchaea group</taxon>
        <taxon>Methanomicrobia</taxon>
        <taxon>Methanomicrobiales</taxon>
        <taxon>Methanospirillaceae</taxon>
        <taxon>Methanospirillum</taxon>
    </lineage>
</organism>
<evidence type="ECO:0000256" key="5">
    <source>
        <dbReference type="ARBA" id="ARBA00024207"/>
    </source>
</evidence>
<dbReference type="KEGG" id="mrtj:KHC33_15950"/>
<dbReference type="InterPro" id="IPR008201">
    <property type="entry name" value="HepT-like"/>
</dbReference>